<dbReference type="Pfam" id="PF01556">
    <property type="entry name" value="DnaJ_C"/>
    <property type="match status" value="1"/>
</dbReference>
<dbReference type="Gene3D" id="2.60.260.20">
    <property type="entry name" value="Urease metallochaperone UreE, N-terminal domain"/>
    <property type="match status" value="2"/>
</dbReference>
<feature type="domain" description="Chaperone DnaJ C-terminal" evidence="6">
    <location>
        <begin position="35"/>
        <end position="167"/>
    </location>
</feature>
<reference evidence="7" key="1">
    <citation type="journal article" date="2014" name="Front. Microbiol.">
        <title>High frequency of phylogenetically diverse reductive dehalogenase-homologous genes in deep subseafloor sedimentary metagenomes.</title>
        <authorList>
            <person name="Kawai M."/>
            <person name="Futagami T."/>
            <person name="Toyoda A."/>
            <person name="Takaki Y."/>
            <person name="Nishi S."/>
            <person name="Hori S."/>
            <person name="Arai W."/>
            <person name="Tsubouchi T."/>
            <person name="Morono Y."/>
            <person name="Uchiyama I."/>
            <person name="Ito T."/>
            <person name="Fujiyama A."/>
            <person name="Inagaki F."/>
            <person name="Takami H."/>
        </authorList>
    </citation>
    <scope>NUCLEOTIDE SEQUENCE</scope>
    <source>
        <strain evidence="7">Expedition CK06-06</strain>
    </source>
</reference>
<keyword evidence="5" id="KW-0143">Chaperone</keyword>
<keyword evidence="1" id="KW-0479">Metal-binding</keyword>
<evidence type="ECO:0000256" key="3">
    <source>
        <dbReference type="ARBA" id="ARBA00022771"/>
    </source>
</evidence>
<keyword evidence="4" id="KW-0862">Zinc</keyword>
<dbReference type="CDD" id="cd10747">
    <property type="entry name" value="DnaJ_C"/>
    <property type="match status" value="1"/>
</dbReference>
<evidence type="ECO:0000256" key="2">
    <source>
        <dbReference type="ARBA" id="ARBA00022737"/>
    </source>
</evidence>
<dbReference type="GO" id="GO:0051082">
    <property type="term" value="F:unfolded protein binding"/>
    <property type="evidence" value="ECO:0007669"/>
    <property type="project" value="InterPro"/>
</dbReference>
<accession>X0X1D8</accession>
<dbReference type="PANTHER" id="PTHR43096:SF52">
    <property type="entry name" value="DNAJ HOMOLOG 1, MITOCHONDRIAL-RELATED"/>
    <property type="match status" value="1"/>
</dbReference>
<dbReference type="GO" id="GO:0008270">
    <property type="term" value="F:zinc ion binding"/>
    <property type="evidence" value="ECO:0007669"/>
    <property type="project" value="UniProtKB-KW"/>
</dbReference>
<dbReference type="SUPFAM" id="SSF57938">
    <property type="entry name" value="DnaJ/Hsp40 cysteine-rich domain"/>
    <property type="match status" value="1"/>
</dbReference>
<evidence type="ECO:0000313" key="7">
    <source>
        <dbReference type="EMBL" id="GAG36830.1"/>
    </source>
</evidence>
<dbReference type="InterPro" id="IPR002939">
    <property type="entry name" value="DnaJ_C"/>
</dbReference>
<sequence>GEIKSTQSTMFGQFVNIKTCPRCAGEGKIIKDICINCRGTGKVKKNRVVKVKIPAGVDTGHRLRISGMGEPGERGGPSGDLYIVLYVKSHKIFKRTGIDISCTHLISFIKATLGGTTTVPTLEEKAKLKIPAGTQPNSVFRFRGKGIFKIGTQQRGNQYIEIVVEIPKKMNDKQRNLLLEYAKLNGEDLEKLGEKGIFSKIKNAFGQNSN</sequence>
<dbReference type="GO" id="GO:0005737">
    <property type="term" value="C:cytoplasm"/>
    <property type="evidence" value="ECO:0007669"/>
    <property type="project" value="TreeGrafter"/>
</dbReference>
<dbReference type="GO" id="GO:0042026">
    <property type="term" value="P:protein refolding"/>
    <property type="evidence" value="ECO:0007669"/>
    <property type="project" value="TreeGrafter"/>
</dbReference>
<comment type="caution">
    <text evidence="7">The sequence shown here is derived from an EMBL/GenBank/DDBJ whole genome shotgun (WGS) entry which is preliminary data.</text>
</comment>
<dbReference type="SUPFAM" id="SSF49493">
    <property type="entry name" value="HSP40/DnaJ peptide-binding domain"/>
    <property type="match status" value="2"/>
</dbReference>
<dbReference type="AlphaFoldDB" id="X0X1D8"/>
<gene>
    <name evidence="7" type="ORF">S01H1_70856</name>
</gene>
<evidence type="ECO:0000256" key="5">
    <source>
        <dbReference type="ARBA" id="ARBA00023186"/>
    </source>
</evidence>
<dbReference type="GO" id="GO:0031072">
    <property type="term" value="F:heat shock protein binding"/>
    <property type="evidence" value="ECO:0007669"/>
    <property type="project" value="InterPro"/>
</dbReference>
<evidence type="ECO:0000256" key="1">
    <source>
        <dbReference type="ARBA" id="ARBA00022723"/>
    </source>
</evidence>
<dbReference type="CDD" id="cd10719">
    <property type="entry name" value="DnaJ_zf"/>
    <property type="match status" value="1"/>
</dbReference>
<dbReference type="InterPro" id="IPR001305">
    <property type="entry name" value="HSP_DnaJ_Cys-rich_dom"/>
</dbReference>
<keyword evidence="3" id="KW-0863">Zinc-finger</keyword>
<name>X0X1D8_9ZZZZ</name>
<dbReference type="FunFam" id="2.60.260.20:FF:000005">
    <property type="entry name" value="Chaperone protein dnaJ 1, mitochondrial"/>
    <property type="match status" value="1"/>
</dbReference>
<evidence type="ECO:0000256" key="4">
    <source>
        <dbReference type="ARBA" id="ARBA00022833"/>
    </source>
</evidence>
<dbReference type="InterPro" id="IPR036410">
    <property type="entry name" value="HSP_DnaJ_Cys-rich_dom_sf"/>
</dbReference>
<keyword evidence="2" id="KW-0677">Repeat</keyword>
<dbReference type="InterPro" id="IPR008971">
    <property type="entry name" value="HSP40/DnaJ_pept-bd"/>
</dbReference>
<dbReference type="EMBL" id="BARS01047143">
    <property type="protein sequence ID" value="GAG36830.1"/>
    <property type="molecule type" value="Genomic_DNA"/>
</dbReference>
<organism evidence="7">
    <name type="scientific">marine sediment metagenome</name>
    <dbReference type="NCBI Taxonomy" id="412755"/>
    <lineage>
        <taxon>unclassified sequences</taxon>
        <taxon>metagenomes</taxon>
        <taxon>ecological metagenomes</taxon>
    </lineage>
</organism>
<feature type="non-terminal residue" evidence="7">
    <location>
        <position position="1"/>
    </location>
</feature>
<dbReference type="PANTHER" id="PTHR43096">
    <property type="entry name" value="DNAJ HOMOLOG 1, MITOCHONDRIAL-RELATED"/>
    <property type="match status" value="1"/>
</dbReference>
<proteinExistence type="predicted"/>
<protein>
    <recommendedName>
        <fullName evidence="6">Chaperone DnaJ C-terminal domain-containing protein</fullName>
    </recommendedName>
</protein>
<evidence type="ECO:0000259" key="6">
    <source>
        <dbReference type="Pfam" id="PF01556"/>
    </source>
</evidence>